<sequence length="137" mass="15108">MCEIINARGASEIRSVRPEWKQGQAGDKQREAMSTNSSAALTISPSYSEEELIALGKRTASEGANEFLSNRHQAQEDEVIAWAFDIGFASGLRYGLLTKGEEITEENPLVSFLLTKVDEIMEEARVLLMEGPQESAE</sequence>
<evidence type="ECO:0000256" key="1">
    <source>
        <dbReference type="SAM" id="MobiDB-lite"/>
    </source>
</evidence>
<feature type="compositionally biased region" description="Polar residues" evidence="1">
    <location>
        <begin position="32"/>
        <end position="41"/>
    </location>
</feature>
<comment type="caution">
    <text evidence="2">The sequence shown here is derived from an EMBL/GenBank/DDBJ whole genome shotgun (WGS) entry which is preliminary data.</text>
</comment>
<accession>A0A506UQG7</accession>
<dbReference type="Proteomes" id="UP000315037">
    <property type="component" value="Unassembled WGS sequence"/>
</dbReference>
<dbReference type="EMBL" id="SORZ01000001">
    <property type="protein sequence ID" value="TPW35605.1"/>
    <property type="molecule type" value="Genomic_DNA"/>
</dbReference>
<gene>
    <name evidence="2" type="ORF">E3202_01120</name>
</gene>
<reference evidence="2 3" key="1">
    <citation type="submission" date="2019-03" db="EMBL/GenBank/DDBJ databases">
        <title>The complete genome sequence of Neokomagataea sp. Jb2 NBRC113641.</title>
        <authorList>
            <person name="Chua K.-O."/>
            <person name="Chan K.-G."/>
            <person name="See-Too W.-S."/>
        </authorList>
    </citation>
    <scope>NUCLEOTIDE SEQUENCE [LARGE SCALE GENOMIC DNA]</scope>
    <source>
        <strain evidence="2 3">Jb2</strain>
    </source>
</reference>
<evidence type="ECO:0000313" key="2">
    <source>
        <dbReference type="EMBL" id="TPW35605.1"/>
    </source>
</evidence>
<keyword evidence="3" id="KW-1185">Reference proteome</keyword>
<protein>
    <submittedName>
        <fullName evidence="2">Uncharacterized protein</fullName>
    </submittedName>
</protein>
<organism evidence="2 3">
    <name type="scientific">Oecophyllibacter saccharovorans</name>
    <dbReference type="NCBI Taxonomy" id="2558360"/>
    <lineage>
        <taxon>Bacteria</taxon>
        <taxon>Pseudomonadati</taxon>
        <taxon>Pseudomonadota</taxon>
        <taxon>Alphaproteobacteria</taxon>
        <taxon>Acetobacterales</taxon>
        <taxon>Acetobacteraceae</taxon>
        <taxon>Oecophyllibacter</taxon>
    </lineage>
</organism>
<evidence type="ECO:0000313" key="3">
    <source>
        <dbReference type="Proteomes" id="UP000315037"/>
    </source>
</evidence>
<proteinExistence type="predicted"/>
<dbReference type="AlphaFoldDB" id="A0A506UQG7"/>
<feature type="region of interest" description="Disordered" evidence="1">
    <location>
        <begin position="17"/>
        <end position="41"/>
    </location>
</feature>
<dbReference type="RefSeq" id="WP_165600095.1">
    <property type="nucleotide sequence ID" value="NZ_SORZ01000001.1"/>
</dbReference>
<name>A0A506UQG7_9PROT</name>